<evidence type="ECO:0000313" key="1">
    <source>
        <dbReference type="EMBL" id="SHG32116.1"/>
    </source>
</evidence>
<organism evidence="1 2">
    <name type="scientific">Dysgonomonas macrotermitis</name>
    <dbReference type="NCBI Taxonomy" id="1346286"/>
    <lineage>
        <taxon>Bacteria</taxon>
        <taxon>Pseudomonadati</taxon>
        <taxon>Bacteroidota</taxon>
        <taxon>Bacteroidia</taxon>
        <taxon>Bacteroidales</taxon>
        <taxon>Dysgonomonadaceae</taxon>
        <taxon>Dysgonomonas</taxon>
    </lineage>
</organism>
<dbReference type="AlphaFoldDB" id="A0A1M5IV27"/>
<dbReference type="RefSeq" id="WP_062184257.1">
    <property type="nucleotide sequence ID" value="NZ_BBXL01000026.1"/>
</dbReference>
<proteinExistence type="predicted"/>
<dbReference type="EMBL" id="FQUC01000021">
    <property type="protein sequence ID" value="SHG32116.1"/>
    <property type="molecule type" value="Genomic_DNA"/>
</dbReference>
<name>A0A1M5IV27_9BACT</name>
<evidence type="ECO:0000313" key="2">
    <source>
        <dbReference type="Proteomes" id="UP000184480"/>
    </source>
</evidence>
<accession>A0A1M5IV27</accession>
<gene>
    <name evidence="1" type="ORF">SAMN05444362_12127</name>
</gene>
<reference evidence="2" key="1">
    <citation type="submission" date="2016-11" db="EMBL/GenBank/DDBJ databases">
        <authorList>
            <person name="Varghese N."/>
            <person name="Submissions S."/>
        </authorList>
    </citation>
    <scope>NUCLEOTIDE SEQUENCE [LARGE SCALE GENOMIC DNA]</scope>
    <source>
        <strain evidence="2">DSM 27370</strain>
    </source>
</reference>
<keyword evidence="2" id="KW-1185">Reference proteome</keyword>
<dbReference type="STRING" id="1346286.SAMN05444362_12127"/>
<dbReference type="Proteomes" id="UP000184480">
    <property type="component" value="Unassembled WGS sequence"/>
</dbReference>
<sequence length="61" mass="7160">MAHQLKVKIFSGNGRDMLQAEINEWLLRETKDGKCLILNILQSESDRNTTISIFYNEYIKE</sequence>
<protein>
    <submittedName>
        <fullName evidence="1">Uncharacterized protein</fullName>
    </submittedName>
</protein>